<keyword evidence="1" id="KW-0812">Transmembrane</keyword>
<reference evidence="3" key="1">
    <citation type="submission" date="2013-02" db="EMBL/GenBank/DDBJ databases">
        <authorList>
            <consortium name="The Broad Institute Genome Sequencing Platform"/>
            <person name="Cuomo C."/>
            <person name="Becnel J."/>
            <person name="Sanscrainte N."/>
            <person name="Walker B."/>
            <person name="Young S.K."/>
            <person name="Zeng Q."/>
            <person name="Gargeya S."/>
            <person name="Fitzgerald M."/>
            <person name="Haas B."/>
            <person name="Abouelleil A."/>
            <person name="Alvarado L."/>
            <person name="Arachchi H.M."/>
            <person name="Berlin A.M."/>
            <person name="Chapman S.B."/>
            <person name="Dewar J."/>
            <person name="Goldberg J."/>
            <person name="Griggs A."/>
            <person name="Gujja S."/>
            <person name="Hansen M."/>
            <person name="Howarth C."/>
            <person name="Imamovic A."/>
            <person name="Larimer J."/>
            <person name="McCowan C."/>
            <person name="Murphy C."/>
            <person name="Neiman D."/>
            <person name="Pearson M."/>
            <person name="Priest M."/>
            <person name="Roberts A."/>
            <person name="Saif S."/>
            <person name="Shea T."/>
            <person name="Sisk P."/>
            <person name="Sykes S."/>
            <person name="Wortman J."/>
            <person name="Nusbaum C."/>
            <person name="Birren B."/>
        </authorList>
    </citation>
    <scope>NUCLEOTIDE SEQUENCE [LARGE SCALE GENOMIC DNA]</scope>
    <source>
        <strain evidence="3">PRA339</strain>
    </source>
</reference>
<name>A0A059EX01_9MICR</name>
<feature type="transmembrane region" description="Helical" evidence="1">
    <location>
        <begin position="67"/>
        <end position="89"/>
    </location>
</feature>
<evidence type="ECO:0000313" key="3">
    <source>
        <dbReference type="Proteomes" id="UP000030655"/>
    </source>
</evidence>
<evidence type="ECO:0000313" key="2">
    <source>
        <dbReference type="EMBL" id="KCZ79251.1"/>
    </source>
</evidence>
<proteinExistence type="predicted"/>
<accession>A0A059EX01</accession>
<keyword evidence="3" id="KW-1185">Reference proteome</keyword>
<keyword evidence="1" id="KW-0472">Membrane</keyword>
<keyword evidence="1" id="KW-1133">Transmembrane helix</keyword>
<reference evidence="2 3" key="2">
    <citation type="submission" date="2014-03" db="EMBL/GenBank/DDBJ databases">
        <title>The Genome Sequence of Anncaliia algerae insect isolate PRA339.</title>
        <authorList>
            <consortium name="The Broad Institute Genome Sequencing Platform"/>
            <consortium name="The Broad Institute Genome Sequencing Center for Infectious Disease"/>
            <person name="Cuomo C."/>
            <person name="Becnel J."/>
            <person name="Sanscrainte N."/>
            <person name="Walker B."/>
            <person name="Young S.K."/>
            <person name="Zeng Q."/>
            <person name="Gargeya S."/>
            <person name="Fitzgerald M."/>
            <person name="Haas B."/>
            <person name="Abouelleil A."/>
            <person name="Alvarado L."/>
            <person name="Arachchi H.M."/>
            <person name="Berlin A.M."/>
            <person name="Chapman S.B."/>
            <person name="Dewar J."/>
            <person name="Goldberg J."/>
            <person name="Griggs A."/>
            <person name="Gujja S."/>
            <person name="Hansen M."/>
            <person name="Howarth C."/>
            <person name="Imamovic A."/>
            <person name="Larimer J."/>
            <person name="McCowan C."/>
            <person name="Murphy C."/>
            <person name="Neiman D."/>
            <person name="Pearson M."/>
            <person name="Priest M."/>
            <person name="Roberts A."/>
            <person name="Saif S."/>
            <person name="Shea T."/>
            <person name="Sisk P."/>
            <person name="Sykes S."/>
            <person name="Wortman J."/>
            <person name="Nusbaum C."/>
            <person name="Birren B."/>
        </authorList>
    </citation>
    <scope>NUCLEOTIDE SEQUENCE [LARGE SCALE GENOMIC DNA]</scope>
    <source>
        <strain evidence="2 3">PRA339</strain>
    </source>
</reference>
<evidence type="ECO:0000256" key="1">
    <source>
        <dbReference type="SAM" id="Phobius"/>
    </source>
</evidence>
<dbReference type="Proteomes" id="UP000030655">
    <property type="component" value="Unassembled WGS sequence"/>
</dbReference>
<gene>
    <name evidence="2" type="ORF">H312_03356</name>
</gene>
<protein>
    <recommendedName>
        <fullName evidence="4">Transmembrane protein</fullName>
    </recommendedName>
</protein>
<feature type="transmembrane region" description="Helical" evidence="1">
    <location>
        <begin position="37"/>
        <end position="55"/>
    </location>
</feature>
<evidence type="ECO:0008006" key="4">
    <source>
        <dbReference type="Google" id="ProtNLM"/>
    </source>
</evidence>
<dbReference type="AlphaFoldDB" id="A0A059EX01"/>
<sequence length="104" mass="12563">MVIFACETLDSQILQNQYHLYMDSIDYLSEICQFFRFKFLNIIIIFSKITILHFVQKSFTIICLQTIINIISHIFTNCLINYMVLKNIIKIIKLIKMRYEFLRI</sequence>
<organism evidence="2 3">
    <name type="scientific">Anncaliia algerae PRA339</name>
    <dbReference type="NCBI Taxonomy" id="1288291"/>
    <lineage>
        <taxon>Eukaryota</taxon>
        <taxon>Fungi</taxon>
        <taxon>Fungi incertae sedis</taxon>
        <taxon>Microsporidia</taxon>
        <taxon>Tubulinosematoidea</taxon>
        <taxon>Tubulinosematidae</taxon>
        <taxon>Anncaliia</taxon>
    </lineage>
</organism>
<dbReference type="HOGENOM" id="CLU_2249442_0_0_1"/>
<dbReference type="EMBL" id="KK365316">
    <property type="protein sequence ID" value="KCZ79251.1"/>
    <property type="molecule type" value="Genomic_DNA"/>
</dbReference>
<dbReference type="VEuPathDB" id="MicrosporidiaDB:H312_03356"/>